<dbReference type="EMBL" id="CP030041">
    <property type="protein sequence ID" value="AWW32636.1"/>
    <property type="molecule type" value="Genomic_DNA"/>
</dbReference>
<keyword evidence="2" id="KW-0732">Signal</keyword>
<dbReference type="Pfam" id="PF00326">
    <property type="entry name" value="Peptidase_S9"/>
    <property type="match status" value="1"/>
</dbReference>
<reference evidence="4 5" key="1">
    <citation type="submission" date="2018-06" db="EMBL/GenBank/DDBJ databases">
        <title>Echinicola strongylocentroti sp. nov., isolated from a sea urchin Strongylocentrotus intermedius.</title>
        <authorList>
            <person name="Bae S.S."/>
        </authorList>
    </citation>
    <scope>NUCLEOTIDE SEQUENCE [LARGE SCALE GENOMIC DNA]</scope>
    <source>
        <strain evidence="4 5">MEBiC08714</strain>
    </source>
</reference>
<sequence length="943" mass="107798">MNRLRVVLLLLLINVGAYAQQKSPLKHEDYDRWESISSTSVSPDGRWVGFEINPQDGDGRLKVSRHDGAGADFSIARGDHYAFSHDSHWVVGKILPEKDTVRMLKLKEKKDKDMPKDSLFILSLDDGDLEKLSRVKSYKVPEKEGNWLAVHFEKEEKEEEKNEEVEKDSTDMEASKKKEQPKTDGTLLQVRNFDGSITYEIQRVAQYGFSEKGEYLYFVQSEEDTLDNAAIGLLELEAGKRTVVDTGMTKYTDVAISKDLKHFAYLASDDSAKAEKPYYQLFLHRIGKEGSEPIVTKDTEGLLAEGKVAKSGHLKFSENGNRLFFGVNEDYKTYAYEDDTTILDEERVSLDIWSWKDDEIQPMQLEDKEKEANKSFLAVYDLKDNTVVQLGDRAVDKVNLDKDAKYDVVIATDDSPYRINYSWDIQIGRDIYLIDVETGDKKRIVKNAKGYPSLSPAAMYVNWYSYPDSAWLAYDIAQEKTINLTAGIEDDFYDQLHDSPSMPRSYGAAGWTEDDKSFIVYSRYDIWKIDPSGKKAPVNITKGSGSAQQTSFRREVLDREEEFIDPKAPLILYAFNERNKKSGYYKGDINGDKIPEELVFTDHRYYGLEKAKEADEVIVRRSTFQEYPDVYASDLNMDNLKQLSHANPQQKEINWGTVELTEYMTLKGDSLQGMIYKPEDFDPNKKYPLMVYFYERRSDSFHNYISPAPSASIINISYFVSNGYVVFVPDIKYDIGHPGKSAYDCVVPGVMSVVEKGYVDTDNMAIQGQSWGGYQVAYLITQTDMFKAAGAGAPVANMTSAYGGIRWGSGMSRMFQYEQTQSRIGGTLWEKPMEYIENSPLFYADQVNTPVLIMHNDKDGAVPWYQGIEFFMSLKRNRTPAWLLVYNGEDHNLRKRKNRKDLSIRLSQFFDHYLKGAPAPLWMTEGLPAVEKGRTLKYELSEE</sequence>
<evidence type="ECO:0000313" key="5">
    <source>
        <dbReference type="Proteomes" id="UP000248688"/>
    </source>
</evidence>
<organism evidence="4 5">
    <name type="scientific">Echinicola strongylocentroti</name>
    <dbReference type="NCBI Taxonomy" id="1795355"/>
    <lineage>
        <taxon>Bacteria</taxon>
        <taxon>Pseudomonadati</taxon>
        <taxon>Bacteroidota</taxon>
        <taxon>Cytophagia</taxon>
        <taxon>Cytophagales</taxon>
        <taxon>Cyclobacteriaceae</taxon>
        <taxon>Echinicola</taxon>
    </lineage>
</organism>
<dbReference type="GO" id="GO:0008239">
    <property type="term" value="F:dipeptidyl-peptidase activity"/>
    <property type="evidence" value="ECO:0007669"/>
    <property type="project" value="TreeGrafter"/>
</dbReference>
<dbReference type="OrthoDB" id="9812921at2"/>
<dbReference type="SUPFAM" id="SSF53474">
    <property type="entry name" value="alpha/beta-Hydrolases"/>
    <property type="match status" value="1"/>
</dbReference>
<dbReference type="Proteomes" id="UP000248688">
    <property type="component" value="Chromosome"/>
</dbReference>
<dbReference type="InterPro" id="IPR050278">
    <property type="entry name" value="Serine_Prot_S9B/DPPIV"/>
</dbReference>
<dbReference type="InterPro" id="IPR029058">
    <property type="entry name" value="AB_hydrolase_fold"/>
</dbReference>
<accession>A0A2Z4IQ12</accession>
<gene>
    <name evidence="4" type="ORF">DN752_22185</name>
</gene>
<feature type="compositionally biased region" description="Basic and acidic residues" evidence="1">
    <location>
        <begin position="167"/>
        <end position="182"/>
    </location>
</feature>
<evidence type="ECO:0000256" key="1">
    <source>
        <dbReference type="SAM" id="MobiDB-lite"/>
    </source>
</evidence>
<name>A0A2Z4IQ12_9BACT</name>
<feature type="domain" description="Peptidase S9 prolyl oligopeptidase catalytic" evidence="3">
    <location>
        <begin position="736"/>
        <end position="916"/>
    </location>
</feature>
<protein>
    <submittedName>
        <fullName evidence="4">S9 family peptidase</fullName>
    </submittedName>
</protein>
<dbReference type="Gene3D" id="3.40.50.1820">
    <property type="entry name" value="alpha/beta hydrolase"/>
    <property type="match status" value="1"/>
</dbReference>
<dbReference type="SUPFAM" id="SSF82171">
    <property type="entry name" value="DPP6 N-terminal domain-like"/>
    <property type="match status" value="1"/>
</dbReference>
<feature type="compositionally biased region" description="Acidic residues" evidence="1">
    <location>
        <begin position="156"/>
        <end position="166"/>
    </location>
</feature>
<dbReference type="PANTHER" id="PTHR11731">
    <property type="entry name" value="PROTEASE FAMILY S9B,C DIPEPTIDYL-PEPTIDASE IV-RELATED"/>
    <property type="match status" value="1"/>
</dbReference>
<feature type="region of interest" description="Disordered" evidence="1">
    <location>
        <begin position="155"/>
        <end position="183"/>
    </location>
</feature>
<dbReference type="GO" id="GO:0008236">
    <property type="term" value="F:serine-type peptidase activity"/>
    <property type="evidence" value="ECO:0007669"/>
    <property type="project" value="InterPro"/>
</dbReference>
<proteinExistence type="predicted"/>
<dbReference type="PANTHER" id="PTHR11731:SF193">
    <property type="entry name" value="DIPEPTIDYL PEPTIDASE 9"/>
    <property type="match status" value="1"/>
</dbReference>
<dbReference type="AlphaFoldDB" id="A0A2Z4IQ12"/>
<feature type="chain" id="PRO_5016236441" evidence="2">
    <location>
        <begin position="20"/>
        <end position="943"/>
    </location>
</feature>
<dbReference type="InterPro" id="IPR001375">
    <property type="entry name" value="Peptidase_S9_cat"/>
</dbReference>
<dbReference type="KEGG" id="est:DN752_22185"/>
<keyword evidence="5" id="KW-1185">Reference proteome</keyword>
<dbReference type="Gene3D" id="2.130.10.120">
    <property type="entry name" value="Prolyl oligopeptidase, N-terminal domain"/>
    <property type="match status" value="1"/>
</dbReference>
<dbReference type="GO" id="GO:0006508">
    <property type="term" value="P:proteolysis"/>
    <property type="evidence" value="ECO:0007669"/>
    <property type="project" value="InterPro"/>
</dbReference>
<evidence type="ECO:0000259" key="3">
    <source>
        <dbReference type="Pfam" id="PF00326"/>
    </source>
</evidence>
<dbReference type="RefSeq" id="WP_112786008.1">
    <property type="nucleotide sequence ID" value="NZ_CP030041.1"/>
</dbReference>
<feature type="signal peptide" evidence="2">
    <location>
        <begin position="1"/>
        <end position="19"/>
    </location>
</feature>
<evidence type="ECO:0000313" key="4">
    <source>
        <dbReference type="EMBL" id="AWW32636.1"/>
    </source>
</evidence>
<evidence type="ECO:0000256" key="2">
    <source>
        <dbReference type="SAM" id="SignalP"/>
    </source>
</evidence>